<comment type="caution">
    <text evidence="1">The sequence shown here is derived from an EMBL/GenBank/DDBJ whole genome shotgun (WGS) entry which is preliminary data.</text>
</comment>
<evidence type="ECO:0000313" key="1">
    <source>
        <dbReference type="EMBL" id="OAO77186.1"/>
    </source>
</evidence>
<name>A0A178T6Z6_9BACL</name>
<accession>A0A178T6Z6</accession>
<dbReference type="AlphaFoldDB" id="A0A178T6Z6"/>
<dbReference type="Proteomes" id="UP000078336">
    <property type="component" value="Unassembled WGS sequence"/>
</dbReference>
<reference evidence="1 2" key="1">
    <citation type="submission" date="2016-03" db="EMBL/GenBank/DDBJ databases">
        <title>Spore heat resistance.</title>
        <authorList>
            <person name="Boekhorst J."/>
            <person name="Berendsen E.M."/>
            <person name="Wells-Bennik M.H."/>
            <person name="Kuipers O.P."/>
        </authorList>
    </citation>
    <scope>NUCLEOTIDE SEQUENCE [LARGE SCALE GENOMIC DNA]</scope>
    <source>
        <strain evidence="1 2">AF16</strain>
    </source>
</reference>
<dbReference type="PATRIC" id="fig|33934.7.peg.2504"/>
<proteinExistence type="predicted"/>
<evidence type="ECO:0000313" key="2">
    <source>
        <dbReference type="Proteomes" id="UP000078336"/>
    </source>
</evidence>
<protein>
    <submittedName>
        <fullName evidence="1">Uncharacterized protein</fullName>
    </submittedName>
</protein>
<organism evidence="1 2">
    <name type="scientific">Anoxybacillus flavithermus</name>
    <dbReference type="NCBI Taxonomy" id="33934"/>
    <lineage>
        <taxon>Bacteria</taxon>
        <taxon>Bacillati</taxon>
        <taxon>Bacillota</taxon>
        <taxon>Bacilli</taxon>
        <taxon>Bacillales</taxon>
        <taxon>Anoxybacillaceae</taxon>
        <taxon>Anoxybacillus</taxon>
    </lineage>
</organism>
<gene>
    <name evidence="1" type="ORF">TAF16_2220</name>
</gene>
<sequence length="37" mass="4342">MSSTEKWFYWGWMNHGHDGTDGKTLSFLGAVHDKEER</sequence>
<keyword evidence="2" id="KW-1185">Reference proteome</keyword>
<dbReference type="EMBL" id="LUCQ01000135">
    <property type="protein sequence ID" value="OAO77186.1"/>
    <property type="molecule type" value="Genomic_DNA"/>
</dbReference>